<evidence type="ECO:0000313" key="1">
    <source>
        <dbReference type="EMBL" id="KII61792.1"/>
    </source>
</evidence>
<dbReference type="AlphaFoldDB" id="A0A0C2IY57"/>
<evidence type="ECO:0000313" key="2">
    <source>
        <dbReference type="Proteomes" id="UP000031668"/>
    </source>
</evidence>
<gene>
    <name evidence="1" type="ORF">RF11_12595</name>
</gene>
<dbReference type="Proteomes" id="UP000031668">
    <property type="component" value="Unassembled WGS sequence"/>
</dbReference>
<keyword evidence="2" id="KW-1185">Reference proteome</keyword>
<proteinExistence type="predicted"/>
<protein>
    <submittedName>
        <fullName evidence="1">Uncharacterized protein</fullName>
    </submittedName>
</protein>
<sequence length="119" mass="12889">MSPNPDFGPALLHQLCGVCKSANKGRLTTGGYTAVCDRCLKGNKGLCGHPIASEESRKVSKYHDRKRAIKIRSGSERIIYSRISVCGAPEKPASRELTIPWTVKSGSRLVCHGHPSLDS</sequence>
<accession>A0A0C2IY57</accession>
<name>A0A0C2IY57_THEKT</name>
<comment type="caution">
    <text evidence="1">The sequence shown here is derived from an EMBL/GenBank/DDBJ whole genome shotgun (WGS) entry which is preliminary data.</text>
</comment>
<dbReference type="EMBL" id="JWZT01005252">
    <property type="protein sequence ID" value="KII61792.1"/>
    <property type="molecule type" value="Genomic_DNA"/>
</dbReference>
<reference evidence="1 2" key="1">
    <citation type="journal article" date="2014" name="Genome Biol. Evol.">
        <title>The genome of the myxosporean Thelohanellus kitauei shows adaptations to nutrient acquisition within its fish host.</title>
        <authorList>
            <person name="Yang Y."/>
            <person name="Xiong J."/>
            <person name="Zhou Z."/>
            <person name="Huo F."/>
            <person name="Miao W."/>
            <person name="Ran C."/>
            <person name="Liu Y."/>
            <person name="Zhang J."/>
            <person name="Feng J."/>
            <person name="Wang M."/>
            <person name="Wang M."/>
            <person name="Wang L."/>
            <person name="Yao B."/>
        </authorList>
    </citation>
    <scope>NUCLEOTIDE SEQUENCE [LARGE SCALE GENOMIC DNA]</scope>
    <source>
        <strain evidence="1">Wuqing</strain>
    </source>
</reference>
<organism evidence="1 2">
    <name type="scientific">Thelohanellus kitauei</name>
    <name type="common">Myxosporean</name>
    <dbReference type="NCBI Taxonomy" id="669202"/>
    <lineage>
        <taxon>Eukaryota</taxon>
        <taxon>Metazoa</taxon>
        <taxon>Cnidaria</taxon>
        <taxon>Myxozoa</taxon>
        <taxon>Myxosporea</taxon>
        <taxon>Bivalvulida</taxon>
        <taxon>Platysporina</taxon>
        <taxon>Myxobolidae</taxon>
        <taxon>Thelohanellus</taxon>
    </lineage>
</organism>